<evidence type="ECO:0000259" key="9">
    <source>
        <dbReference type="Pfam" id="PF09384"/>
    </source>
</evidence>
<evidence type="ECO:0000313" key="10">
    <source>
        <dbReference type="EMBL" id="KAJ8304128.1"/>
    </source>
</evidence>
<keyword evidence="6" id="KW-0539">Nucleus</keyword>
<proteinExistence type="predicted"/>
<name>A0ABQ9EFQ9_TEGGR</name>
<dbReference type="Pfam" id="PF00400">
    <property type="entry name" value="WD40"/>
    <property type="match status" value="3"/>
</dbReference>
<comment type="function">
    <text evidence="7">Ribosome biogenesis factor. Involved in nucleolar processing of pre-18S ribosomal RNA. Required for optimal pre-ribosomal RNA transcription by RNA polymerase I. Part of the small subunit (SSU) processome, first precursor of the small eukaryotic ribosomal subunit. During the assembly of the SSU processome in the nucleolus, many ribosome biogenesis factors, an RNA chaperone and ribosomal proteins associate with the nascent pre-rRNA and work in concert to generate RNA folding, modifications, rearrangements and cleavage as well as targeted degradation of pre-ribosomal RNA by the RNA exosome.</text>
</comment>
<dbReference type="EMBL" id="JARBDR010000903">
    <property type="protein sequence ID" value="KAJ8304128.1"/>
    <property type="molecule type" value="Genomic_DNA"/>
</dbReference>
<feature type="domain" description="U3 small nucleolar RNA-associated protein 15 C-terminal" evidence="9">
    <location>
        <begin position="296"/>
        <end position="328"/>
    </location>
</feature>
<sequence>MLDIDFCPTDPYHFAVTNSTRVQVYSPRSLQIVQTLSRFKDLAYGGCFRDDGKLIVAGGNEGSIRLFDVEGKSLLRIFKGHTGPVHVTKFLGDRVHVLSGSDDNAVRVWDIPSEKEVIAYTEHQVSSYDHTVKMFDSRIPESVLTVDHGHPVESVLMFPSGGIFLSAGGNVIKVWDALAGGRLLTTLCHHHKTITSLTFCKNYQRLLSGSLDRHVKVYDIATYQQVHSLDFPGSVLSVGVSPDDSVLAVGTVEGLLSLQKRKPDEEETKKKKKRGPGYTYALKGKTYVPHQIRVRRETPEVTVSVLQELIRRGGIRAALAGRDEKSLNLYANQIGQSAAIDHVLVQLKKTVDQEINYMKQLFEVMGTMDTIFAASQTQSTNQNTDLHEHSNLNLLPSATVQDSPI</sequence>
<evidence type="ECO:0000256" key="2">
    <source>
        <dbReference type="ARBA" id="ARBA00018260"/>
    </source>
</evidence>
<evidence type="ECO:0000313" key="11">
    <source>
        <dbReference type="Proteomes" id="UP001217089"/>
    </source>
</evidence>
<dbReference type="SUPFAM" id="SSF50978">
    <property type="entry name" value="WD40 repeat-like"/>
    <property type="match status" value="1"/>
</dbReference>
<dbReference type="Pfam" id="PF09384">
    <property type="entry name" value="UTP15_C"/>
    <property type="match status" value="1"/>
</dbReference>
<evidence type="ECO:0000256" key="7">
    <source>
        <dbReference type="ARBA" id="ARBA00045437"/>
    </source>
</evidence>
<evidence type="ECO:0000256" key="3">
    <source>
        <dbReference type="ARBA" id="ARBA00022552"/>
    </source>
</evidence>
<keyword evidence="11" id="KW-1185">Reference proteome</keyword>
<evidence type="ECO:0000256" key="8">
    <source>
        <dbReference type="PROSITE-ProRule" id="PRU00221"/>
    </source>
</evidence>
<protein>
    <recommendedName>
        <fullName evidence="2">U3 small nucleolar RNA-associated protein 15 homolog</fullName>
    </recommendedName>
</protein>
<dbReference type="InterPro" id="IPR019775">
    <property type="entry name" value="WD40_repeat_CS"/>
</dbReference>
<accession>A0ABQ9EFQ9</accession>
<gene>
    <name evidence="10" type="ORF">KUTeg_017711</name>
</gene>
<evidence type="ECO:0000256" key="5">
    <source>
        <dbReference type="ARBA" id="ARBA00022737"/>
    </source>
</evidence>
<dbReference type="PROSITE" id="PS50082">
    <property type="entry name" value="WD_REPEATS_2"/>
    <property type="match status" value="2"/>
</dbReference>
<feature type="repeat" description="WD" evidence="8">
    <location>
        <begin position="187"/>
        <end position="228"/>
    </location>
</feature>
<evidence type="ECO:0000256" key="1">
    <source>
        <dbReference type="ARBA" id="ARBA00004604"/>
    </source>
</evidence>
<dbReference type="PROSITE" id="PS00678">
    <property type="entry name" value="WD_REPEATS_1"/>
    <property type="match status" value="1"/>
</dbReference>
<dbReference type="PANTHER" id="PTHR19924">
    <property type="entry name" value="UTP15 U3 SMALL NUCLEOLAR RNA-ASSOCIATED PROTEIN 15 FAMILY MEMBER"/>
    <property type="match status" value="1"/>
</dbReference>
<reference evidence="10 11" key="1">
    <citation type="submission" date="2022-12" db="EMBL/GenBank/DDBJ databases">
        <title>Chromosome-level genome of Tegillarca granosa.</title>
        <authorList>
            <person name="Kim J."/>
        </authorList>
    </citation>
    <scope>NUCLEOTIDE SEQUENCE [LARGE SCALE GENOMIC DNA]</scope>
    <source>
        <strain evidence="10">Teg-2019</strain>
        <tissue evidence="10">Adductor muscle</tissue>
    </source>
</reference>
<dbReference type="InterPro" id="IPR015943">
    <property type="entry name" value="WD40/YVTN_repeat-like_dom_sf"/>
</dbReference>
<comment type="caution">
    <text evidence="10">The sequence shown here is derived from an EMBL/GenBank/DDBJ whole genome shotgun (WGS) entry which is preliminary data.</text>
</comment>
<dbReference type="InterPro" id="IPR036322">
    <property type="entry name" value="WD40_repeat_dom_sf"/>
</dbReference>
<dbReference type="CDD" id="cd00200">
    <property type="entry name" value="WD40"/>
    <property type="match status" value="1"/>
</dbReference>
<keyword evidence="3" id="KW-0698">rRNA processing</keyword>
<dbReference type="SMART" id="SM00320">
    <property type="entry name" value="WD40"/>
    <property type="match status" value="5"/>
</dbReference>
<evidence type="ECO:0000256" key="4">
    <source>
        <dbReference type="ARBA" id="ARBA00022574"/>
    </source>
</evidence>
<keyword evidence="4 8" id="KW-0853">WD repeat</keyword>
<evidence type="ECO:0000256" key="6">
    <source>
        <dbReference type="ARBA" id="ARBA00023242"/>
    </source>
</evidence>
<keyword evidence="5" id="KW-0677">Repeat</keyword>
<dbReference type="InterPro" id="IPR018983">
    <property type="entry name" value="U3_snoRNA-assocProt_15_C"/>
</dbReference>
<dbReference type="Proteomes" id="UP001217089">
    <property type="component" value="Unassembled WGS sequence"/>
</dbReference>
<dbReference type="PROSITE" id="PS50294">
    <property type="entry name" value="WD_REPEATS_REGION"/>
    <property type="match status" value="2"/>
</dbReference>
<dbReference type="PANTHER" id="PTHR19924:SF26">
    <property type="entry name" value="U3 SMALL NUCLEOLAR RNA-ASSOCIATED PROTEIN 15 HOMOLOG"/>
    <property type="match status" value="1"/>
</dbReference>
<feature type="repeat" description="WD" evidence="8">
    <location>
        <begin position="78"/>
        <end position="119"/>
    </location>
</feature>
<organism evidence="10 11">
    <name type="scientific">Tegillarca granosa</name>
    <name type="common">Malaysian cockle</name>
    <name type="synonym">Anadara granosa</name>
    <dbReference type="NCBI Taxonomy" id="220873"/>
    <lineage>
        <taxon>Eukaryota</taxon>
        <taxon>Metazoa</taxon>
        <taxon>Spiralia</taxon>
        <taxon>Lophotrochozoa</taxon>
        <taxon>Mollusca</taxon>
        <taxon>Bivalvia</taxon>
        <taxon>Autobranchia</taxon>
        <taxon>Pteriomorphia</taxon>
        <taxon>Arcoida</taxon>
        <taxon>Arcoidea</taxon>
        <taxon>Arcidae</taxon>
        <taxon>Tegillarca</taxon>
    </lineage>
</organism>
<dbReference type="InterPro" id="IPR001680">
    <property type="entry name" value="WD40_rpt"/>
</dbReference>
<comment type="subcellular location">
    <subcellularLocation>
        <location evidence="1">Nucleus</location>
        <location evidence="1">Nucleolus</location>
    </subcellularLocation>
</comment>
<dbReference type="Gene3D" id="2.130.10.10">
    <property type="entry name" value="YVTN repeat-like/Quinoprotein amine dehydrogenase"/>
    <property type="match status" value="2"/>
</dbReference>